<evidence type="ECO:0000313" key="5">
    <source>
        <dbReference type="Proteomes" id="UP001417504"/>
    </source>
</evidence>
<gene>
    <name evidence="4" type="ORF">Sjap_023846</name>
</gene>
<feature type="region of interest" description="Disordered" evidence="2">
    <location>
        <begin position="425"/>
        <end position="474"/>
    </location>
</feature>
<reference evidence="4 5" key="1">
    <citation type="submission" date="2024-01" db="EMBL/GenBank/DDBJ databases">
        <title>Genome assemblies of Stephania.</title>
        <authorList>
            <person name="Yang L."/>
        </authorList>
    </citation>
    <scope>NUCLEOTIDE SEQUENCE [LARGE SCALE GENOMIC DNA]</scope>
    <source>
        <strain evidence="4">QJT</strain>
        <tissue evidence="4">Leaf</tissue>
    </source>
</reference>
<keyword evidence="1" id="KW-0479">Metal-binding</keyword>
<feature type="compositionally biased region" description="Polar residues" evidence="2">
    <location>
        <begin position="253"/>
        <end position="273"/>
    </location>
</feature>
<evidence type="ECO:0000256" key="2">
    <source>
        <dbReference type="SAM" id="MobiDB-lite"/>
    </source>
</evidence>
<feature type="domain" description="CCHC-type" evidence="3">
    <location>
        <begin position="410"/>
        <end position="424"/>
    </location>
</feature>
<dbReference type="SUPFAM" id="SSF57756">
    <property type="entry name" value="Retrovirus zinc finger-like domains"/>
    <property type="match status" value="2"/>
</dbReference>
<feature type="compositionally biased region" description="Polar residues" evidence="2">
    <location>
        <begin position="391"/>
        <end position="404"/>
    </location>
</feature>
<keyword evidence="5" id="KW-1185">Reference proteome</keyword>
<feature type="region of interest" description="Disordered" evidence="2">
    <location>
        <begin position="243"/>
        <end position="274"/>
    </location>
</feature>
<dbReference type="Proteomes" id="UP001417504">
    <property type="component" value="Unassembled WGS sequence"/>
</dbReference>
<feature type="region of interest" description="Disordered" evidence="2">
    <location>
        <begin position="164"/>
        <end position="197"/>
    </location>
</feature>
<dbReference type="Gene3D" id="4.10.60.10">
    <property type="entry name" value="Zinc finger, CCHC-type"/>
    <property type="match status" value="2"/>
</dbReference>
<dbReference type="PROSITE" id="PS50158">
    <property type="entry name" value="ZF_CCHC"/>
    <property type="match status" value="2"/>
</dbReference>
<feature type="compositionally biased region" description="Polar residues" evidence="2">
    <location>
        <begin position="372"/>
        <end position="383"/>
    </location>
</feature>
<proteinExistence type="predicted"/>
<feature type="region of interest" description="Disordered" evidence="2">
    <location>
        <begin position="317"/>
        <end position="340"/>
    </location>
</feature>
<dbReference type="InterPro" id="IPR036875">
    <property type="entry name" value="Znf_CCHC_sf"/>
</dbReference>
<feature type="compositionally biased region" description="Polar residues" evidence="2">
    <location>
        <begin position="317"/>
        <end position="326"/>
    </location>
</feature>
<evidence type="ECO:0000256" key="1">
    <source>
        <dbReference type="PROSITE-ProRule" id="PRU00047"/>
    </source>
</evidence>
<dbReference type="GO" id="GO:0003676">
    <property type="term" value="F:nucleic acid binding"/>
    <property type="evidence" value="ECO:0007669"/>
    <property type="project" value="InterPro"/>
</dbReference>
<feature type="compositionally biased region" description="Basic and acidic residues" evidence="2">
    <location>
        <begin position="451"/>
        <end position="474"/>
    </location>
</feature>
<feature type="region of interest" description="Disordered" evidence="2">
    <location>
        <begin position="372"/>
        <end position="404"/>
    </location>
</feature>
<dbReference type="InterPro" id="IPR051714">
    <property type="entry name" value="Znf_CCHC_NABP"/>
</dbReference>
<dbReference type="AlphaFoldDB" id="A0AAP0EKZ4"/>
<keyword evidence="1" id="KW-0862">Zinc</keyword>
<feature type="compositionally biased region" description="Basic residues" evidence="2">
    <location>
        <begin position="175"/>
        <end position="184"/>
    </location>
</feature>
<dbReference type="Pfam" id="PF00098">
    <property type="entry name" value="zf-CCHC"/>
    <property type="match status" value="2"/>
</dbReference>
<evidence type="ECO:0000259" key="3">
    <source>
        <dbReference type="PROSITE" id="PS50158"/>
    </source>
</evidence>
<dbReference type="InterPro" id="IPR001878">
    <property type="entry name" value="Znf_CCHC"/>
</dbReference>
<name>A0AAP0EKZ4_9MAGN</name>
<feature type="compositionally biased region" description="Low complexity" evidence="2">
    <location>
        <begin position="243"/>
        <end position="252"/>
    </location>
</feature>
<dbReference type="EMBL" id="JBBNAE010000010">
    <property type="protein sequence ID" value="KAK9090669.1"/>
    <property type="molecule type" value="Genomic_DNA"/>
</dbReference>
<dbReference type="PANTHER" id="PTHR23002">
    <property type="entry name" value="ZINC FINGER CCHC DOMAIN CONTAINING PROTEIN"/>
    <property type="match status" value="1"/>
</dbReference>
<dbReference type="SMART" id="SM00343">
    <property type="entry name" value="ZnF_C2HC"/>
    <property type="match status" value="3"/>
</dbReference>
<keyword evidence="1" id="KW-0863">Zinc-finger</keyword>
<organism evidence="4 5">
    <name type="scientific">Stephania japonica</name>
    <dbReference type="NCBI Taxonomy" id="461633"/>
    <lineage>
        <taxon>Eukaryota</taxon>
        <taxon>Viridiplantae</taxon>
        <taxon>Streptophyta</taxon>
        <taxon>Embryophyta</taxon>
        <taxon>Tracheophyta</taxon>
        <taxon>Spermatophyta</taxon>
        <taxon>Magnoliopsida</taxon>
        <taxon>Ranunculales</taxon>
        <taxon>Menispermaceae</taxon>
        <taxon>Menispermoideae</taxon>
        <taxon>Cissampelideae</taxon>
        <taxon>Stephania</taxon>
    </lineage>
</organism>
<dbReference type="GO" id="GO:0008270">
    <property type="term" value="F:zinc ion binding"/>
    <property type="evidence" value="ECO:0007669"/>
    <property type="project" value="UniProtKB-KW"/>
</dbReference>
<sequence length="474" mass="51987">MADQHEGRYGSARSSQHTISVEDFQRLSDRVAAQGQQLTDFISLMTMHIVALTQSANTVTTSNVVPLTPETTTITTDDVRHWTDVVTAQGQQLTQLITMLTTRIPTPSLAGPATTTTTMLPASETPIVSATTTTVLRAPEPPMSSAVPIRPEMLSMALPAMIPVDDKPASTENNRKRRRGKRRDRMNEGFSGSGLAIPDITAVPHLHTLPLAPTMESRLPFIPLASMVPPVIVPDIVSQQPQIVQPMQQSQQAQGNKDQYASGQGQRPASRQTELAEHMHYAICSRCGQEGHIMHCNPQSMSKFSMPPQARLILSPSQIQQTSGSRGQDAPRQGQSRTAITNRRRAQTCYKCRQVGHISDQCPQNVDFLQPSTESRVRSTSISRHAPPQGQRMTQNQATLTVSSKQSPTCYRCGQIGHMVRQCPHPLSDEPSTMHSHAREGAHVVAEQDPEATRDRIEDPSSSRPGKEKIGNHL</sequence>
<protein>
    <recommendedName>
        <fullName evidence="3">CCHC-type domain-containing protein</fullName>
    </recommendedName>
</protein>
<accession>A0AAP0EKZ4</accession>
<comment type="caution">
    <text evidence="4">The sequence shown here is derived from an EMBL/GenBank/DDBJ whole genome shotgun (WGS) entry which is preliminary data.</text>
</comment>
<feature type="domain" description="CCHC-type" evidence="3">
    <location>
        <begin position="349"/>
        <end position="364"/>
    </location>
</feature>
<evidence type="ECO:0000313" key="4">
    <source>
        <dbReference type="EMBL" id="KAK9090669.1"/>
    </source>
</evidence>